<dbReference type="PATRIC" id="fig|66876.3.peg.7578"/>
<organism evidence="1 2">
    <name type="scientific">Streptomyces chattanoogensis</name>
    <dbReference type="NCBI Taxonomy" id="66876"/>
    <lineage>
        <taxon>Bacteria</taxon>
        <taxon>Bacillati</taxon>
        <taxon>Actinomycetota</taxon>
        <taxon>Actinomycetes</taxon>
        <taxon>Kitasatosporales</taxon>
        <taxon>Streptomycetaceae</taxon>
        <taxon>Streptomyces</taxon>
    </lineage>
</organism>
<protein>
    <recommendedName>
        <fullName evidence="3">SUKH-3 domain containing protein</fullName>
    </recommendedName>
</protein>
<keyword evidence="2" id="KW-1185">Reference proteome</keyword>
<name>A0A0N0XRI0_9ACTN</name>
<evidence type="ECO:0000313" key="1">
    <source>
        <dbReference type="EMBL" id="KPC59526.1"/>
    </source>
</evidence>
<gene>
    <name evidence="1" type="ORF">ADL29_34400</name>
</gene>
<dbReference type="AlphaFoldDB" id="A0A0N0XRI0"/>
<dbReference type="InterPro" id="IPR025850">
    <property type="entry name" value="SUKH-3"/>
</dbReference>
<evidence type="ECO:0008006" key="3">
    <source>
        <dbReference type="Google" id="ProtNLM"/>
    </source>
</evidence>
<dbReference type="Pfam" id="PF14433">
    <property type="entry name" value="SUKH-3"/>
    <property type="match status" value="1"/>
</dbReference>
<dbReference type="EMBL" id="LGKG01000180">
    <property type="protein sequence ID" value="KPC59526.1"/>
    <property type="molecule type" value="Genomic_DNA"/>
</dbReference>
<dbReference type="Proteomes" id="UP000037982">
    <property type="component" value="Unassembled WGS sequence"/>
</dbReference>
<proteinExistence type="predicted"/>
<evidence type="ECO:0000313" key="2">
    <source>
        <dbReference type="Proteomes" id="UP000037982"/>
    </source>
</evidence>
<accession>A0A0N0XRI0</accession>
<reference evidence="2" key="1">
    <citation type="submission" date="2015-07" db="EMBL/GenBank/DDBJ databases">
        <authorList>
            <person name="Ju K.-S."/>
            <person name="Doroghazi J.R."/>
            <person name="Metcalf W.W."/>
        </authorList>
    </citation>
    <scope>NUCLEOTIDE SEQUENCE [LARGE SCALE GENOMIC DNA]</scope>
    <source>
        <strain evidence="2">NRRL ISP-5002</strain>
    </source>
</reference>
<comment type="caution">
    <text evidence="1">The sequence shown here is derived from an EMBL/GenBank/DDBJ whole genome shotgun (WGS) entry which is preliminary data.</text>
</comment>
<sequence length="155" mass="17684">MIGEEEVRSWLTEHGWFPGRDIGEEADRLISARVRDFADQGESIAPLPCATAFVREYGNLELPYPRSPSIKMVVTPTFGYDEDAEDIVELSQSLGRPIFPVAYETRELGIVLMDDTERVFYLHETGSYFVAERPIEAFAKRLEGSRLRDAEDFFV</sequence>